<keyword evidence="5" id="KW-1185">Reference proteome</keyword>
<dbReference type="InterPro" id="IPR048482">
    <property type="entry name" value="GH141_ins"/>
</dbReference>
<protein>
    <submittedName>
        <fullName evidence="4">Uncharacterized protein</fullName>
    </submittedName>
</protein>
<comment type="caution">
    <text evidence="4">The sequence shown here is derived from an EMBL/GenBank/DDBJ whole genome shotgun (WGS) entry which is preliminary data.</text>
</comment>
<dbReference type="InterPro" id="IPR008979">
    <property type="entry name" value="Galactose-bd-like_sf"/>
</dbReference>
<dbReference type="Pfam" id="PF21231">
    <property type="entry name" value="GH141_M"/>
    <property type="match status" value="1"/>
</dbReference>
<gene>
    <name evidence="4" type="ORF">H8698_05505</name>
</gene>
<evidence type="ECO:0000256" key="1">
    <source>
        <dbReference type="SAM" id="SignalP"/>
    </source>
</evidence>
<dbReference type="PANTHER" id="PTHR36453:SF1">
    <property type="entry name" value="RIGHT HANDED BETA HELIX DOMAIN-CONTAINING PROTEIN"/>
    <property type="match status" value="1"/>
</dbReference>
<dbReference type="SUPFAM" id="SSF51126">
    <property type="entry name" value="Pectin lyase-like"/>
    <property type="match status" value="1"/>
</dbReference>
<feature type="chain" id="PRO_5038001563" evidence="1">
    <location>
        <begin position="28"/>
        <end position="1912"/>
    </location>
</feature>
<dbReference type="EMBL" id="JACRSU010000002">
    <property type="protein sequence ID" value="MBC8540428.1"/>
    <property type="molecule type" value="Genomic_DNA"/>
</dbReference>
<dbReference type="PANTHER" id="PTHR36453">
    <property type="entry name" value="SECRETED PROTEIN-RELATED"/>
    <property type="match status" value="1"/>
</dbReference>
<feature type="signal peptide" evidence="1">
    <location>
        <begin position="1"/>
        <end position="27"/>
    </location>
</feature>
<dbReference type="InterPro" id="IPR012334">
    <property type="entry name" value="Pectin_lyas_fold"/>
</dbReference>
<feature type="domain" description="GH141-like insertion" evidence="2">
    <location>
        <begin position="1331"/>
        <end position="1462"/>
    </location>
</feature>
<dbReference type="Proteomes" id="UP000611762">
    <property type="component" value="Unassembled WGS sequence"/>
</dbReference>
<dbReference type="PROSITE" id="PS51257">
    <property type="entry name" value="PROKAR_LIPOPROTEIN"/>
    <property type="match status" value="1"/>
</dbReference>
<accession>A0A926DK61</accession>
<reference evidence="4" key="1">
    <citation type="submission" date="2020-08" db="EMBL/GenBank/DDBJ databases">
        <title>Genome public.</title>
        <authorList>
            <person name="Liu C."/>
            <person name="Sun Q."/>
        </authorList>
    </citation>
    <scope>NUCLEOTIDE SEQUENCE</scope>
    <source>
        <strain evidence="4">H8</strain>
    </source>
</reference>
<evidence type="ECO:0000259" key="3">
    <source>
        <dbReference type="Pfam" id="PF22359"/>
    </source>
</evidence>
<dbReference type="InterPro" id="IPR008964">
    <property type="entry name" value="Invasin/intimin_cell_adhesion"/>
</dbReference>
<dbReference type="InterPro" id="IPR054604">
    <property type="entry name" value="SbsC_Big-like"/>
</dbReference>
<organism evidence="4 5">
    <name type="scientific">Congzhengia minquanensis</name>
    <dbReference type="NCBI Taxonomy" id="2763657"/>
    <lineage>
        <taxon>Bacteria</taxon>
        <taxon>Bacillati</taxon>
        <taxon>Bacillota</taxon>
        <taxon>Clostridia</taxon>
        <taxon>Eubacteriales</taxon>
        <taxon>Oscillospiraceae</taxon>
        <taxon>Congzhengia</taxon>
    </lineage>
</organism>
<name>A0A926DK61_9FIRM</name>
<dbReference type="Pfam" id="PF22359">
    <property type="entry name" value="Big-like"/>
    <property type="match status" value="1"/>
</dbReference>
<dbReference type="InterPro" id="IPR006626">
    <property type="entry name" value="PbH1"/>
</dbReference>
<dbReference type="SUPFAM" id="SSF49373">
    <property type="entry name" value="Invasin/intimin cell-adhesion fragments"/>
    <property type="match status" value="1"/>
</dbReference>
<dbReference type="InterPro" id="IPR011050">
    <property type="entry name" value="Pectin_lyase_fold/virulence"/>
</dbReference>
<dbReference type="Gene3D" id="2.60.120.260">
    <property type="entry name" value="Galactose-binding domain-like"/>
    <property type="match status" value="2"/>
</dbReference>
<dbReference type="SUPFAM" id="SSF49785">
    <property type="entry name" value="Galactose-binding domain-like"/>
    <property type="match status" value="1"/>
</dbReference>
<dbReference type="Gene3D" id="2.60.40.1080">
    <property type="match status" value="1"/>
</dbReference>
<evidence type="ECO:0000259" key="2">
    <source>
        <dbReference type="Pfam" id="PF21231"/>
    </source>
</evidence>
<evidence type="ECO:0000313" key="5">
    <source>
        <dbReference type="Proteomes" id="UP000611762"/>
    </source>
</evidence>
<keyword evidence="1" id="KW-0732">Signal</keyword>
<sequence length="1912" mass="210529">MKKYAALLLSVILVFGCSMGFRLTATAGVNAEGFHFPFDSADEISDTNLALSGSFNEEGANGGTGSLAASLSGVPSSGVKNVVLNKGTTYEASFYIKFTNAETLYAPDIHLFVYYSGSISNVYSDPQRTTPTTTIRYPFNLYTVKAENAGLKNSDGTCSDQWAKVTYTFRYDGVVSSTGYLPLGENKFNVFLRFGKNPHDMRNAGNFINGDVNSSYDFLLDEFQLVPVQKDSAIFYNSFDTDDWKTEGNGSWSSMGTAALTTDVPSENKTDSHTGLEVTKTAGANYFQIAANVSDRSKMIWYNRPYKITFWAKGSQAVVDTAAAVRAGNPGKGSDASFDFIIERVSSSRAVRLQHCYEEIGMEQPLSTQWQKYEFIYYREADYMLGRTGEADYHYLIDFRQTTMPAQPANCTYTYTDENGDTQTYQMSDYKFWIDNISVVELENVYNMDNAENTALKVAYNGNIVSSADFLSSLNNGAEITDETLGKTVNVPQGQCFERPVDIENNRLYKLSFWYKGTAGDSLKVALDRSIKGTVLDNTVTAANTLGYYGYGNSTESQGDIPFYLYGGSIVTTKTHTFDKLELFTKPDGSSSETLIYDDYYDRLTSKNTQANMPPSAWNYQYYNGTVWENTNDAVFGAAGDVSSDWKYFECNYVWNYEGAHYRMPRLNISANHALLLADLKISDKLTAVNPFDESGTYPELVALDFEDTLPDTVDSKTLALSQTTTQRGMSRGVLKTVSTADGDLCVKFRAKTGMSYDISVLADSSVEDLSFAVYGKSDTGEYLSNTVATKAVVQGDGWTRFSGTYTSDGTGKDDSGQAEAIGENGFIAIKVGAGEHQFDELLIIPKFSGEAVTKDNLVPSGGFNTQDDLVGWSYSPSAVQVGITTDAANGTAGAMEVVGTGRSWGNVSNSAAIRFGRKYEISFWAKALDSETVGKTIDFILDRGQRTDPAAPQYQHLRDNDNKLLTADWVKYTILYQDMTATTDTSVPKIYFRIGSASTETFHYVIDELSIVEIENSYSIDAQPNFVLNEFSNNVAKFGFAKKGNAVGAYYRLMAPFGEDYAIIDSGYLSVNETAQFDFEGAAPDGLKLQYNAADPYGVIGATNEMACIADYIKRQERIIADFDTSIWTDDMASLDATVTFQGGSDPREFTVGLAFYDASGNQLSVSEQASSVAAEATTVVHISKTNETGAQSAKLFVWEPNSTTNIRQPKEVEKLTSADKIFIDPENGDDLNAGTFSAPVGTLSKAKSMINDKIAAGFTGDVYAILMPGEYSVAGGEFALTGDDSSNNVNIFYISYKPGEAKITGGQEITGFELFDANKNIYRASVGTDVDSRQLYVNGVRAIRARSEGRLANAVNLGKGGAGLTTTDTSFLTYEHLQDVEMVFYENWTNPRCCVQSAELDPSTGVVTLTLNADPWTRLMNKGNCVPTVPEYYENAYELLDSEGEFYLDKYDGYLYYKPRAYENMATAKVTMPVAERIMSLTGTAENPVKNITFRGISFEYSTWNDANGYGYVDNQNNNPTTATRTGFIPGAVELKNVHNVDFYNCDFSKIGQTGVKMMEAIQNCDFVGNEVYDTSGGAVFVGEPTWTYARAPHDAKYYQINNNVTDNYIHDISVEFRGGAAISAAYPKNMNICNNEVYNTSYSAVHTGWGWGSTAESGTVNLHINNNYLHKILNTKIYDGGGIYTLGHTGGSLENMNEMCGNYCYDIGNRYGVLYPDEGSSYWLIKDNVVDQTEHPLWYGKGSAEEGSDSIVARWTHIHINTINNIHYSNNYSTTTAKLNNGTDIDFEEPLYYPNADWPQEARTLISESGIRENYRDNFRFGLQEVYTAEEITVEQGSTAGINFVPTTSKKLFYDATGLTCVYRSKNPEIATVNTNGIITGVSVGTAKIELVFVENGIERVFECKVNVV</sequence>
<feature type="domain" description="Surface layer protein bacterial Ig-like" evidence="3">
    <location>
        <begin position="1866"/>
        <end position="1893"/>
    </location>
</feature>
<dbReference type="SMART" id="SM00710">
    <property type="entry name" value="PbH1"/>
    <property type="match status" value="7"/>
</dbReference>
<proteinExistence type="predicted"/>
<evidence type="ECO:0000313" key="4">
    <source>
        <dbReference type="EMBL" id="MBC8540428.1"/>
    </source>
</evidence>
<dbReference type="Gene3D" id="2.160.20.10">
    <property type="entry name" value="Single-stranded right-handed beta-helix, Pectin lyase-like"/>
    <property type="match status" value="1"/>
</dbReference>
<dbReference type="RefSeq" id="WP_249311622.1">
    <property type="nucleotide sequence ID" value="NZ_JACRSU010000002.1"/>
</dbReference>